<gene>
    <name evidence="2" type="ORF">FB45DRAFT_287838</name>
</gene>
<evidence type="ECO:0000256" key="1">
    <source>
        <dbReference type="SAM" id="MobiDB-lite"/>
    </source>
</evidence>
<feature type="compositionally biased region" description="Low complexity" evidence="1">
    <location>
        <begin position="48"/>
        <end position="59"/>
    </location>
</feature>
<feature type="region of interest" description="Disordered" evidence="1">
    <location>
        <begin position="183"/>
        <end position="340"/>
    </location>
</feature>
<dbReference type="AlphaFoldDB" id="A0AAD7CAU9"/>
<comment type="caution">
    <text evidence="2">The sequence shown here is derived from an EMBL/GenBank/DDBJ whole genome shotgun (WGS) entry which is preliminary data.</text>
</comment>
<feature type="compositionally biased region" description="Basic and acidic residues" evidence="1">
    <location>
        <begin position="149"/>
        <end position="160"/>
    </location>
</feature>
<feature type="compositionally biased region" description="Low complexity" evidence="1">
    <location>
        <begin position="79"/>
        <end position="93"/>
    </location>
</feature>
<proteinExistence type="predicted"/>
<reference evidence="2" key="1">
    <citation type="submission" date="2023-03" db="EMBL/GenBank/DDBJ databases">
        <title>Massive genome expansion in bonnet fungi (Mycena s.s.) driven by repeated elements and novel gene families across ecological guilds.</title>
        <authorList>
            <consortium name="Lawrence Berkeley National Laboratory"/>
            <person name="Harder C.B."/>
            <person name="Miyauchi S."/>
            <person name="Viragh M."/>
            <person name="Kuo A."/>
            <person name="Thoen E."/>
            <person name="Andreopoulos B."/>
            <person name="Lu D."/>
            <person name="Skrede I."/>
            <person name="Drula E."/>
            <person name="Henrissat B."/>
            <person name="Morin E."/>
            <person name="Kohler A."/>
            <person name="Barry K."/>
            <person name="LaButti K."/>
            <person name="Morin E."/>
            <person name="Salamov A."/>
            <person name="Lipzen A."/>
            <person name="Mereny Z."/>
            <person name="Hegedus B."/>
            <person name="Baldrian P."/>
            <person name="Stursova M."/>
            <person name="Weitz H."/>
            <person name="Taylor A."/>
            <person name="Grigoriev I.V."/>
            <person name="Nagy L.G."/>
            <person name="Martin F."/>
            <person name="Kauserud H."/>
        </authorList>
    </citation>
    <scope>NUCLEOTIDE SEQUENCE</scope>
    <source>
        <strain evidence="2">9284</strain>
    </source>
</reference>
<organism evidence="2 3">
    <name type="scientific">Roridomyces roridus</name>
    <dbReference type="NCBI Taxonomy" id="1738132"/>
    <lineage>
        <taxon>Eukaryota</taxon>
        <taxon>Fungi</taxon>
        <taxon>Dikarya</taxon>
        <taxon>Basidiomycota</taxon>
        <taxon>Agaricomycotina</taxon>
        <taxon>Agaricomycetes</taxon>
        <taxon>Agaricomycetidae</taxon>
        <taxon>Agaricales</taxon>
        <taxon>Marasmiineae</taxon>
        <taxon>Mycenaceae</taxon>
        <taxon>Roridomyces</taxon>
    </lineage>
</organism>
<name>A0AAD7CAU9_9AGAR</name>
<sequence length="370" mass="39707">MASPPSPPPSGPSPPPPAASPANSDDSELCDLSFDYVEDSDGNIVRLSKGGRSSSTPTTPDDKSSEGLRLPSPLPIPPRRSSLSRSESFNPQNAPQPNPQTRPFVRVASVPASLTPGLRAVRPLARRVTAEDRDINHDSRPSAASRIPAIDEHQQEEKENLASVARPASFPLAADLQDEFSYVVSASTPGPPSAKPQGPSRVLVRTRLDANAASARSQSAGLQRSQSQTQRPVQRSAATRSNSSSFAKVESLKPAEPLEIDTDLEDDRPPNYEDIAGRPRGDGSLSQSGSTRPRRSASLTHAPANEDDGHMYYQSNPSQPSSRPTTSLGFSTPNDGPRRVMMDERDKQSMCLNPSFTQTTHALSRLPPRS</sequence>
<accession>A0AAD7CAU9</accession>
<dbReference type="Proteomes" id="UP001221142">
    <property type="component" value="Unassembled WGS sequence"/>
</dbReference>
<protein>
    <submittedName>
        <fullName evidence="2">Uncharacterized protein</fullName>
    </submittedName>
</protein>
<evidence type="ECO:0000313" key="3">
    <source>
        <dbReference type="Proteomes" id="UP001221142"/>
    </source>
</evidence>
<feature type="compositionally biased region" description="Pro residues" evidence="1">
    <location>
        <begin position="1"/>
        <end position="19"/>
    </location>
</feature>
<feature type="compositionally biased region" description="Basic and acidic residues" evidence="1">
    <location>
        <begin position="129"/>
        <end position="140"/>
    </location>
</feature>
<feature type="compositionally biased region" description="Polar residues" evidence="1">
    <location>
        <begin position="313"/>
        <end position="334"/>
    </location>
</feature>
<feature type="region of interest" description="Disordered" evidence="1">
    <location>
        <begin position="1"/>
        <end position="29"/>
    </location>
</feature>
<evidence type="ECO:0000313" key="2">
    <source>
        <dbReference type="EMBL" id="KAJ7644097.1"/>
    </source>
</evidence>
<feature type="compositionally biased region" description="Basic and acidic residues" evidence="1">
    <location>
        <begin position="267"/>
        <end position="281"/>
    </location>
</feature>
<keyword evidence="3" id="KW-1185">Reference proteome</keyword>
<dbReference type="EMBL" id="JARKIF010000003">
    <property type="protein sequence ID" value="KAJ7644097.1"/>
    <property type="molecule type" value="Genomic_DNA"/>
</dbReference>
<feature type="region of interest" description="Disordered" evidence="1">
    <location>
        <begin position="41"/>
        <end position="104"/>
    </location>
</feature>
<feature type="region of interest" description="Disordered" evidence="1">
    <location>
        <begin position="129"/>
        <end position="164"/>
    </location>
</feature>
<feature type="compositionally biased region" description="Polar residues" evidence="1">
    <location>
        <begin position="214"/>
        <end position="246"/>
    </location>
</feature>